<evidence type="ECO:0000313" key="1">
    <source>
        <dbReference type="EMBL" id="GAA2110820.1"/>
    </source>
</evidence>
<dbReference type="EMBL" id="BAAAPF010000010">
    <property type="protein sequence ID" value="GAA2110820.1"/>
    <property type="molecule type" value="Genomic_DNA"/>
</dbReference>
<dbReference type="Proteomes" id="UP001500443">
    <property type="component" value="Unassembled WGS sequence"/>
</dbReference>
<name>A0ABN2XFN4_9ACTN</name>
<proteinExistence type="predicted"/>
<accession>A0ABN2XFN4</accession>
<dbReference type="RefSeq" id="WP_344287939.1">
    <property type="nucleotide sequence ID" value="NZ_BAAAPF010000010.1"/>
</dbReference>
<protein>
    <submittedName>
        <fullName evidence="1">Uncharacterized protein</fullName>
    </submittedName>
</protein>
<evidence type="ECO:0000313" key="2">
    <source>
        <dbReference type="Proteomes" id="UP001500443"/>
    </source>
</evidence>
<sequence length="87" mass="10112">MPAFQRLTRADLDRLTRAELQDRIEKESAYWDRKCRRGLSETDAAAHREFGEILHAAIDPGASLAHVREYLETGRDNGYWDQRPGQR</sequence>
<organism evidence="1 2">
    <name type="scientific">Streptomyces synnematoformans</name>
    <dbReference type="NCBI Taxonomy" id="415721"/>
    <lineage>
        <taxon>Bacteria</taxon>
        <taxon>Bacillati</taxon>
        <taxon>Actinomycetota</taxon>
        <taxon>Actinomycetes</taxon>
        <taxon>Kitasatosporales</taxon>
        <taxon>Streptomycetaceae</taxon>
        <taxon>Streptomyces</taxon>
    </lineage>
</organism>
<reference evidence="1 2" key="1">
    <citation type="journal article" date="2019" name="Int. J. Syst. Evol. Microbiol.">
        <title>The Global Catalogue of Microorganisms (GCM) 10K type strain sequencing project: providing services to taxonomists for standard genome sequencing and annotation.</title>
        <authorList>
            <consortium name="The Broad Institute Genomics Platform"/>
            <consortium name="The Broad Institute Genome Sequencing Center for Infectious Disease"/>
            <person name="Wu L."/>
            <person name="Ma J."/>
        </authorList>
    </citation>
    <scope>NUCLEOTIDE SEQUENCE [LARGE SCALE GENOMIC DNA]</scope>
    <source>
        <strain evidence="1 2">JCM 15481</strain>
    </source>
</reference>
<gene>
    <name evidence="1" type="ORF">GCM10009802_08150</name>
</gene>
<comment type="caution">
    <text evidence="1">The sequence shown here is derived from an EMBL/GenBank/DDBJ whole genome shotgun (WGS) entry which is preliminary data.</text>
</comment>
<keyword evidence="2" id="KW-1185">Reference proteome</keyword>